<gene>
    <name evidence="1" type="ORF">METZ01_LOCUS496071</name>
</gene>
<dbReference type="InterPro" id="IPR006813">
    <property type="entry name" value="Glyco_trans_17"/>
</dbReference>
<feature type="non-terminal residue" evidence="1">
    <location>
        <position position="178"/>
    </location>
</feature>
<dbReference type="PANTHER" id="PTHR12224">
    <property type="entry name" value="BETA-1,4-MANNOSYL-GLYCOPROTEIN BETA-1,4-N-ACETYLGLUCOSAMINYL-TRANSFERASE"/>
    <property type="match status" value="1"/>
</dbReference>
<dbReference type="Pfam" id="PF04724">
    <property type="entry name" value="Glyco_transf_17"/>
    <property type="match status" value="1"/>
</dbReference>
<evidence type="ECO:0000313" key="1">
    <source>
        <dbReference type="EMBL" id="SVE43217.1"/>
    </source>
</evidence>
<dbReference type="PANTHER" id="PTHR12224:SF0">
    <property type="entry name" value="BETA-1,4-MANNOSYL-GLYCOPROTEIN 4-BETA-N-ACETYLGLUCOSAMINYLTRANSFERASE"/>
    <property type="match status" value="1"/>
</dbReference>
<dbReference type="GO" id="GO:0003830">
    <property type="term" value="F:beta-1,4-mannosylglycoprotein 4-beta-N-acetylglucosaminyltransferase activity"/>
    <property type="evidence" value="ECO:0007669"/>
    <property type="project" value="InterPro"/>
</dbReference>
<dbReference type="AlphaFoldDB" id="A0A383DFF4"/>
<organism evidence="1">
    <name type="scientific">marine metagenome</name>
    <dbReference type="NCBI Taxonomy" id="408172"/>
    <lineage>
        <taxon>unclassified sequences</taxon>
        <taxon>metagenomes</taxon>
        <taxon>ecological metagenomes</taxon>
    </lineage>
</organism>
<sequence>MKVYDCTLYHDEDLILELRFNILSKFVDKFVICESKFSHSGREKKLNFDIKKFPEFKKKIIYLVSTDEPSELIFDKNSIEKKELPENFRHNAVRRIAHQRNKLFDGLGEANEDDFILYSDNDEIPNLDHFNFKNFNKKYVMFEQKLFYYKFNLFLDKIFWYGTKGCRKKYLSTFEKLR</sequence>
<name>A0A383DFF4_9ZZZZ</name>
<dbReference type="GO" id="GO:0006044">
    <property type="term" value="P:N-acetylglucosamine metabolic process"/>
    <property type="evidence" value="ECO:0007669"/>
    <property type="project" value="TreeGrafter"/>
</dbReference>
<evidence type="ECO:0008006" key="2">
    <source>
        <dbReference type="Google" id="ProtNLM"/>
    </source>
</evidence>
<reference evidence="1" key="1">
    <citation type="submission" date="2018-05" db="EMBL/GenBank/DDBJ databases">
        <authorList>
            <person name="Lanie J.A."/>
            <person name="Ng W.-L."/>
            <person name="Kazmierczak K.M."/>
            <person name="Andrzejewski T.M."/>
            <person name="Davidsen T.M."/>
            <person name="Wayne K.J."/>
            <person name="Tettelin H."/>
            <person name="Glass J.I."/>
            <person name="Rusch D."/>
            <person name="Podicherti R."/>
            <person name="Tsui H.-C.T."/>
            <person name="Winkler M.E."/>
        </authorList>
    </citation>
    <scope>NUCLEOTIDE SEQUENCE</scope>
</reference>
<protein>
    <recommendedName>
        <fullName evidence="2">Glycosyl transferase 64 domain-containing protein</fullName>
    </recommendedName>
</protein>
<dbReference type="GO" id="GO:0016020">
    <property type="term" value="C:membrane"/>
    <property type="evidence" value="ECO:0007669"/>
    <property type="project" value="InterPro"/>
</dbReference>
<dbReference type="EMBL" id="UINC01216883">
    <property type="protein sequence ID" value="SVE43217.1"/>
    <property type="molecule type" value="Genomic_DNA"/>
</dbReference>
<accession>A0A383DFF4</accession>
<proteinExistence type="predicted"/>